<sequence length="225" mass="25293">MDAGGSEGENKEAFNGNSLDVLKSTHSWRVLEEHAGIEEYGFENEKRRVFTLILDYASGPTSSPIMSIEEQKVAAVTCKRFLHLFSFLFFFILLVTTTGSLARRTLVEQPRKTGLEQAVLEVRAWAHIVLLWHDSSRASTHASQSPSDARESCVIDHTCGNWCSLVVSINAPWVASHLLTPQHFLWCVYYSSSFPGIDQSLTSIRTHYNIKTSNSTSHEYLKLIV</sequence>
<proteinExistence type="predicted"/>
<feature type="transmembrane region" description="Helical" evidence="1">
    <location>
        <begin position="81"/>
        <end position="102"/>
    </location>
</feature>
<dbReference type="Proteomes" id="UP000685013">
    <property type="component" value="Chromosome 1"/>
</dbReference>
<accession>A0AAV6P8F1</accession>
<name>A0AAV6P8F1_9ROSI</name>
<gene>
    <name evidence="2" type="ORF">SDJN03_00960</name>
</gene>
<keyword evidence="3" id="KW-1185">Reference proteome</keyword>
<evidence type="ECO:0000313" key="2">
    <source>
        <dbReference type="EMBL" id="KAG6607618.1"/>
    </source>
</evidence>
<comment type="caution">
    <text evidence="2">The sequence shown here is derived from an EMBL/GenBank/DDBJ whole genome shotgun (WGS) entry which is preliminary data.</text>
</comment>
<keyword evidence="1" id="KW-0472">Membrane</keyword>
<organism evidence="2 3">
    <name type="scientific">Cucurbita argyrosperma subsp. sororia</name>
    <dbReference type="NCBI Taxonomy" id="37648"/>
    <lineage>
        <taxon>Eukaryota</taxon>
        <taxon>Viridiplantae</taxon>
        <taxon>Streptophyta</taxon>
        <taxon>Embryophyta</taxon>
        <taxon>Tracheophyta</taxon>
        <taxon>Spermatophyta</taxon>
        <taxon>Magnoliopsida</taxon>
        <taxon>eudicotyledons</taxon>
        <taxon>Gunneridae</taxon>
        <taxon>Pentapetalae</taxon>
        <taxon>rosids</taxon>
        <taxon>fabids</taxon>
        <taxon>Cucurbitales</taxon>
        <taxon>Cucurbitaceae</taxon>
        <taxon>Cucurbiteae</taxon>
        <taxon>Cucurbita</taxon>
    </lineage>
</organism>
<feature type="non-terminal residue" evidence="2">
    <location>
        <position position="1"/>
    </location>
</feature>
<keyword evidence="1" id="KW-1133">Transmembrane helix</keyword>
<dbReference type="EMBL" id="JAGKQH010000001">
    <property type="protein sequence ID" value="KAG6607618.1"/>
    <property type="molecule type" value="Genomic_DNA"/>
</dbReference>
<evidence type="ECO:0000256" key="1">
    <source>
        <dbReference type="SAM" id="Phobius"/>
    </source>
</evidence>
<reference evidence="2 3" key="1">
    <citation type="journal article" date="2021" name="Hortic Res">
        <title>The domestication of Cucurbita argyrosperma as revealed by the genome of its wild relative.</title>
        <authorList>
            <person name="Barrera-Redondo J."/>
            <person name="Sanchez-de la Vega G."/>
            <person name="Aguirre-Liguori J.A."/>
            <person name="Castellanos-Morales G."/>
            <person name="Gutierrez-Guerrero Y.T."/>
            <person name="Aguirre-Dugua X."/>
            <person name="Aguirre-Planter E."/>
            <person name="Tenaillon M.I."/>
            <person name="Lira-Saade R."/>
            <person name="Eguiarte L.E."/>
        </authorList>
    </citation>
    <scope>NUCLEOTIDE SEQUENCE [LARGE SCALE GENOMIC DNA]</scope>
    <source>
        <strain evidence="2">JBR-2021</strain>
    </source>
</reference>
<keyword evidence="1" id="KW-0812">Transmembrane</keyword>
<dbReference type="AlphaFoldDB" id="A0AAV6P8F1"/>
<protein>
    <submittedName>
        <fullName evidence="2">Uncharacterized protein</fullName>
    </submittedName>
</protein>
<evidence type="ECO:0000313" key="3">
    <source>
        <dbReference type="Proteomes" id="UP000685013"/>
    </source>
</evidence>